<name>A0A1F8EG59_9BACT</name>
<dbReference type="Gene3D" id="3.40.50.150">
    <property type="entry name" value="Vaccinia Virus protein VP39"/>
    <property type="match status" value="1"/>
</dbReference>
<dbReference type="EMBL" id="MGIZ01000009">
    <property type="protein sequence ID" value="OGM99814.1"/>
    <property type="molecule type" value="Genomic_DNA"/>
</dbReference>
<organism evidence="2 3">
    <name type="scientific">Candidatus Yanofskybacteria bacterium RIFCSPHIGHO2_01_FULL_39_8b</name>
    <dbReference type="NCBI Taxonomy" id="1802659"/>
    <lineage>
        <taxon>Bacteria</taxon>
        <taxon>Candidatus Yanofskyibacteriota</taxon>
    </lineage>
</organism>
<comment type="caution">
    <text evidence="2">The sequence shown here is derived from an EMBL/GenBank/DDBJ whole genome shotgun (WGS) entry which is preliminary data.</text>
</comment>
<evidence type="ECO:0000313" key="3">
    <source>
        <dbReference type="Proteomes" id="UP000177594"/>
    </source>
</evidence>
<dbReference type="PANTHER" id="PTHR43861">
    <property type="entry name" value="TRANS-ACONITATE 2-METHYLTRANSFERASE-RELATED"/>
    <property type="match status" value="1"/>
</dbReference>
<accession>A0A1F8EG59</accession>
<sequence length="245" mass="28478">MRDIYKYWSEDIVLDKYGKIRRWEERFKSERYFFEKVFKPGMSVLDVGCATGELYHGLKEKFSQVNYTGIDVADNLIKKARQWTDQAEFIVGNILAGNVLGNKEFDITTATGVFQHEPKSRELLDKMLEHTKDGGYAIFDLKVFHTHETLNDINLSYCDHPDPLYFIVFNFSDLMDWLNSLENVSEIEFFGYHSGVNKSVRLPQSVKEEVCSSHILLKKGKHKIGGKPKVNANLPEEFINKYFKK</sequence>
<dbReference type="InterPro" id="IPR029063">
    <property type="entry name" value="SAM-dependent_MTases_sf"/>
</dbReference>
<feature type="domain" description="Methyltransferase" evidence="1">
    <location>
        <begin position="39"/>
        <end position="140"/>
    </location>
</feature>
<dbReference type="InterPro" id="IPR025714">
    <property type="entry name" value="Methyltranfer_dom"/>
</dbReference>
<dbReference type="SUPFAM" id="SSF53335">
    <property type="entry name" value="S-adenosyl-L-methionine-dependent methyltransferases"/>
    <property type="match status" value="1"/>
</dbReference>
<reference evidence="2 3" key="1">
    <citation type="journal article" date="2016" name="Nat. Commun.">
        <title>Thousands of microbial genomes shed light on interconnected biogeochemical processes in an aquifer system.</title>
        <authorList>
            <person name="Anantharaman K."/>
            <person name="Brown C.T."/>
            <person name="Hug L.A."/>
            <person name="Sharon I."/>
            <person name="Castelle C.J."/>
            <person name="Probst A.J."/>
            <person name="Thomas B.C."/>
            <person name="Singh A."/>
            <person name="Wilkins M.J."/>
            <person name="Karaoz U."/>
            <person name="Brodie E.L."/>
            <person name="Williams K.H."/>
            <person name="Hubbard S.S."/>
            <person name="Banfield J.F."/>
        </authorList>
    </citation>
    <scope>NUCLEOTIDE SEQUENCE [LARGE SCALE GENOMIC DNA]</scope>
</reference>
<protein>
    <recommendedName>
        <fullName evidence="1">Methyltransferase domain-containing protein</fullName>
    </recommendedName>
</protein>
<dbReference type="CDD" id="cd02440">
    <property type="entry name" value="AdoMet_MTases"/>
    <property type="match status" value="1"/>
</dbReference>
<dbReference type="Proteomes" id="UP000177594">
    <property type="component" value="Unassembled WGS sequence"/>
</dbReference>
<evidence type="ECO:0000313" key="2">
    <source>
        <dbReference type="EMBL" id="OGM99814.1"/>
    </source>
</evidence>
<proteinExistence type="predicted"/>
<evidence type="ECO:0000259" key="1">
    <source>
        <dbReference type="Pfam" id="PF13847"/>
    </source>
</evidence>
<dbReference type="AlphaFoldDB" id="A0A1F8EG59"/>
<gene>
    <name evidence="2" type="ORF">A2817_02095</name>
</gene>
<dbReference type="Pfam" id="PF13847">
    <property type="entry name" value="Methyltransf_31"/>
    <property type="match status" value="1"/>
</dbReference>